<dbReference type="FunFam" id="3.40.309.10:FF:000002">
    <property type="entry name" value="Methylmalonate-semialdehyde dehydrogenase (Acylating)"/>
    <property type="match status" value="1"/>
</dbReference>
<evidence type="ECO:0000256" key="3">
    <source>
        <dbReference type="ARBA" id="ARBA00023002"/>
    </source>
</evidence>
<dbReference type="InterPro" id="IPR016163">
    <property type="entry name" value="Ald_DH_C"/>
</dbReference>
<evidence type="ECO:0000313" key="8">
    <source>
        <dbReference type="Proteomes" id="UP000594263"/>
    </source>
</evidence>
<dbReference type="Gene3D" id="3.40.309.10">
    <property type="entry name" value="Aldehyde Dehydrogenase, Chain A, domain 2"/>
    <property type="match status" value="1"/>
</dbReference>
<feature type="domain" description="Aldehyde dehydrogenase" evidence="6">
    <location>
        <begin position="229"/>
        <end position="692"/>
    </location>
</feature>
<dbReference type="AlphaFoldDB" id="A0A7N0UEN3"/>
<dbReference type="FunFam" id="3.40.605.10:FF:000003">
    <property type="entry name" value="Methylmalonate-semialdehyde dehydrogenase [acylating]"/>
    <property type="match status" value="1"/>
</dbReference>
<dbReference type="OMA" id="HADTICK"/>
<feature type="region of interest" description="Disordered" evidence="5">
    <location>
        <begin position="70"/>
        <end position="90"/>
    </location>
</feature>
<keyword evidence="3" id="KW-0560">Oxidoreductase</keyword>
<dbReference type="GO" id="GO:0006574">
    <property type="term" value="P:L-valine catabolic process"/>
    <property type="evidence" value="ECO:0007669"/>
    <property type="project" value="TreeGrafter"/>
</dbReference>
<dbReference type="PANTHER" id="PTHR43866:SF3">
    <property type="entry name" value="METHYLMALONATE-SEMIALDEHYDE DEHYDROGENASE [ACYLATING], MITOCHONDRIAL"/>
    <property type="match status" value="1"/>
</dbReference>
<dbReference type="EnsemblPlants" id="Kaladp0062s0173.1.v1.1">
    <property type="protein sequence ID" value="Kaladp0062s0173.1.v1.1"/>
    <property type="gene ID" value="Kaladp0062s0173.v1.1"/>
</dbReference>
<evidence type="ECO:0000256" key="4">
    <source>
        <dbReference type="ARBA" id="ARBA00023027"/>
    </source>
</evidence>
<name>A0A7N0UEN3_KALFE</name>
<dbReference type="InterPro" id="IPR016161">
    <property type="entry name" value="Ald_DH/histidinol_DH"/>
</dbReference>
<organism evidence="7 8">
    <name type="scientific">Kalanchoe fedtschenkoi</name>
    <name type="common">Lavender scallops</name>
    <name type="synonym">South American air plant</name>
    <dbReference type="NCBI Taxonomy" id="63787"/>
    <lineage>
        <taxon>Eukaryota</taxon>
        <taxon>Viridiplantae</taxon>
        <taxon>Streptophyta</taxon>
        <taxon>Embryophyta</taxon>
        <taxon>Tracheophyta</taxon>
        <taxon>Spermatophyta</taxon>
        <taxon>Magnoliopsida</taxon>
        <taxon>eudicotyledons</taxon>
        <taxon>Gunneridae</taxon>
        <taxon>Pentapetalae</taxon>
        <taxon>Saxifragales</taxon>
        <taxon>Crassulaceae</taxon>
        <taxon>Kalanchoe</taxon>
    </lineage>
</organism>
<dbReference type="Pfam" id="PF00171">
    <property type="entry name" value="Aldedh"/>
    <property type="match status" value="1"/>
</dbReference>
<proteinExistence type="inferred from homology"/>
<dbReference type="Gramene" id="Kaladp0062s0173.1.v1.1">
    <property type="protein sequence ID" value="Kaladp0062s0173.1.v1.1"/>
    <property type="gene ID" value="Kaladp0062s0173.v1.1"/>
</dbReference>
<accession>A0A7N0UEN3</accession>
<protein>
    <recommendedName>
        <fullName evidence="2">methylmalonate-semialdehyde dehydrogenase (CoA acylating)</fullName>
        <ecNumber evidence="2">1.2.1.27</ecNumber>
    </recommendedName>
</protein>
<keyword evidence="8" id="KW-1185">Reference proteome</keyword>
<dbReference type="CDD" id="cd07085">
    <property type="entry name" value="ALDH_F6_MMSDH"/>
    <property type="match status" value="1"/>
</dbReference>
<dbReference type="EC" id="1.2.1.27" evidence="2"/>
<dbReference type="Gene3D" id="3.40.605.10">
    <property type="entry name" value="Aldehyde Dehydrogenase, Chain A, domain 1"/>
    <property type="match status" value="1"/>
</dbReference>
<dbReference type="NCBIfam" id="TIGR01722">
    <property type="entry name" value="MMSDH"/>
    <property type="match status" value="1"/>
</dbReference>
<dbReference type="InterPro" id="IPR016162">
    <property type="entry name" value="Ald_DH_N"/>
</dbReference>
<evidence type="ECO:0000256" key="1">
    <source>
        <dbReference type="ARBA" id="ARBA00009986"/>
    </source>
</evidence>
<reference evidence="7" key="1">
    <citation type="submission" date="2021-01" db="UniProtKB">
        <authorList>
            <consortium name="EnsemblPlants"/>
        </authorList>
    </citation>
    <scope>IDENTIFICATION</scope>
</reference>
<evidence type="ECO:0000256" key="2">
    <source>
        <dbReference type="ARBA" id="ARBA00013048"/>
    </source>
</evidence>
<dbReference type="InterPro" id="IPR015590">
    <property type="entry name" value="Aldehyde_DH_dom"/>
</dbReference>
<evidence type="ECO:0000259" key="6">
    <source>
        <dbReference type="Pfam" id="PF00171"/>
    </source>
</evidence>
<dbReference type="PANTHER" id="PTHR43866">
    <property type="entry name" value="MALONATE-SEMIALDEHYDE DEHYDROGENASE"/>
    <property type="match status" value="1"/>
</dbReference>
<evidence type="ECO:0000313" key="7">
    <source>
        <dbReference type="EnsemblPlants" id="Kaladp0062s0173.1.v1.1"/>
    </source>
</evidence>
<dbReference type="GO" id="GO:0004491">
    <property type="term" value="F:methylmalonate-semialdehyde dehydrogenase (acylating, NAD) activity"/>
    <property type="evidence" value="ECO:0007669"/>
    <property type="project" value="UniProtKB-EC"/>
</dbReference>
<keyword evidence="4" id="KW-0520">NAD</keyword>
<evidence type="ECO:0000256" key="5">
    <source>
        <dbReference type="SAM" id="MobiDB-lite"/>
    </source>
</evidence>
<dbReference type="Proteomes" id="UP000594263">
    <property type="component" value="Unplaced"/>
</dbReference>
<comment type="similarity">
    <text evidence="1">Belongs to the aldehyde dehydrogenase family.</text>
</comment>
<dbReference type="GO" id="GO:0005739">
    <property type="term" value="C:mitochondrion"/>
    <property type="evidence" value="ECO:0007669"/>
    <property type="project" value="TreeGrafter"/>
</dbReference>
<dbReference type="SUPFAM" id="SSF53720">
    <property type="entry name" value="ALDH-like"/>
    <property type="match status" value="1"/>
</dbReference>
<sequence length="719" mass="78671">MMDIMSHMESADMLMPQMLPPPPGSFADREELIQHAGDYAVSQGYIVTIKQSKKDKVVVLGCDRGGVYRDRRKPIDESSAEHTRKRKSGSRLTNCPFELVGKKDDDVWVLSVKNGMHNHEPIRDISEHPAARRFSEKEVMLIKEMTDAGLKPRQIIKRLKQSNPEILSTSKNVYNVKAKFRRGSLTVRNYKSLRLPKVDAVSSQASIIIEPSWKQRNPPRVPNLIGGSFVDSQSFVSIDVNNPATQHIVSQVPLTTGEELRAAVFAAKQAFPLWRDTPVSTRQHIMLKLLDLIRRDIDKIALSISTEHGKILKEAYGDVQRGIEAMEHICGLTTSQMGDFTSNVSSGVDTFSIRAPLGVCAGICSHHFPAMVPLWMFPISLICGNTFILKPSEKAPGASIVLAELAMEAGLTPGVLNVVHGNNDIINSMCDDDDIKAISYVGSKTDGMYIYARASARGKRVQTNVGAKNVAVVMPDARFDSTLHALVSAGFGAVGQKCTSLSAVIFVGCLEQWENILVERVQALKVKAGTEPDADLGPVISKQVKAQICNLIQISLDNGARLVLDGRHVVVSGYEHGNFLGPTILDITSNLACYKDEISGPVLLLMQAVCLEQAIHLINSDRSGSGASIFTTSGLVARKFQTEVEATQVGINVTLPSPLPNFSVTGARESFAGDQIFYGKAGLHFYTQVKTVTQQWRDAQAPQMDYLPPALETMAMTHN</sequence>
<dbReference type="InterPro" id="IPR010061">
    <property type="entry name" value="MeMal-semiAld_DH"/>
</dbReference>
<feature type="compositionally biased region" description="Basic and acidic residues" evidence="5">
    <location>
        <begin position="70"/>
        <end position="82"/>
    </location>
</feature>
<dbReference type="GO" id="GO:0006210">
    <property type="term" value="P:thymine catabolic process"/>
    <property type="evidence" value="ECO:0007669"/>
    <property type="project" value="TreeGrafter"/>
</dbReference>